<evidence type="ECO:0000256" key="3">
    <source>
        <dbReference type="ARBA" id="ARBA00009678"/>
    </source>
</evidence>
<proteinExistence type="inferred from homology"/>
<keyword evidence="7" id="KW-0378">Hydrolase</keyword>
<evidence type="ECO:0000256" key="7">
    <source>
        <dbReference type="ARBA" id="ARBA00022801"/>
    </source>
</evidence>
<evidence type="ECO:0000256" key="6">
    <source>
        <dbReference type="ARBA" id="ARBA00022490"/>
    </source>
</evidence>
<keyword evidence="8" id="KW-0653">Protein transport</keyword>
<comment type="similarity">
    <text evidence="2">Belongs to the synaptojanin family.</text>
</comment>
<dbReference type="GO" id="GO:0043813">
    <property type="term" value="F:phosphatidylinositol-3,5-bisphosphate 5-phosphatase activity"/>
    <property type="evidence" value="ECO:0007669"/>
    <property type="project" value="TreeGrafter"/>
</dbReference>
<name>A5DYV1_LODEL</name>
<reference evidence="10 11" key="1">
    <citation type="journal article" date="2009" name="Nature">
        <title>Evolution of pathogenicity and sexual reproduction in eight Candida genomes.</title>
        <authorList>
            <person name="Butler G."/>
            <person name="Rasmussen M.D."/>
            <person name="Lin M.F."/>
            <person name="Santos M.A."/>
            <person name="Sakthikumar S."/>
            <person name="Munro C.A."/>
            <person name="Rheinbay E."/>
            <person name="Grabherr M."/>
            <person name="Forche A."/>
            <person name="Reedy J.L."/>
            <person name="Agrafioti I."/>
            <person name="Arnaud M.B."/>
            <person name="Bates S."/>
            <person name="Brown A.J."/>
            <person name="Brunke S."/>
            <person name="Costanzo M.C."/>
            <person name="Fitzpatrick D.A."/>
            <person name="de Groot P.W."/>
            <person name="Harris D."/>
            <person name="Hoyer L.L."/>
            <person name="Hube B."/>
            <person name="Klis F.M."/>
            <person name="Kodira C."/>
            <person name="Lennard N."/>
            <person name="Logue M.E."/>
            <person name="Martin R."/>
            <person name="Neiman A.M."/>
            <person name="Nikolaou E."/>
            <person name="Quail M.A."/>
            <person name="Quinn J."/>
            <person name="Santos M.C."/>
            <person name="Schmitzberger F.F."/>
            <person name="Sherlock G."/>
            <person name="Shah P."/>
            <person name="Silverstein K.A."/>
            <person name="Skrzypek M.S."/>
            <person name="Soll D."/>
            <person name="Staggs R."/>
            <person name="Stansfield I."/>
            <person name="Stumpf M.P."/>
            <person name="Sudbery P.E."/>
            <person name="Srikantha T."/>
            <person name="Zeng Q."/>
            <person name="Berman J."/>
            <person name="Berriman M."/>
            <person name="Heitman J."/>
            <person name="Gow N.A."/>
            <person name="Lorenz M.C."/>
            <person name="Birren B.W."/>
            <person name="Kellis M."/>
            <person name="Cuomo C.A."/>
        </authorList>
    </citation>
    <scope>NUCLEOTIDE SEQUENCE [LARGE SCALE GENOMIC DNA]</scope>
    <source>
        <strain evidence="11">ATCC 11503 / BCRC 21390 / CBS 2605 / JCM 1781 / NBRC 1676 / NRRL YB-4239</strain>
    </source>
</reference>
<dbReference type="InterPro" id="IPR000300">
    <property type="entry name" value="IPPc"/>
</dbReference>
<dbReference type="GO" id="GO:0046856">
    <property type="term" value="P:phosphatidylinositol dephosphorylation"/>
    <property type="evidence" value="ECO:0007669"/>
    <property type="project" value="EnsemblFungi"/>
</dbReference>
<dbReference type="KEGG" id="lel:PVL30_003374"/>
<dbReference type="GeneID" id="5232929"/>
<organism evidence="10 11">
    <name type="scientific">Lodderomyces elongisporus (strain ATCC 11503 / CBS 2605 / JCM 1781 / NBRC 1676 / NRRL YB-4239)</name>
    <name type="common">Yeast</name>
    <name type="synonym">Saccharomyces elongisporus</name>
    <dbReference type="NCBI Taxonomy" id="379508"/>
    <lineage>
        <taxon>Eukaryota</taxon>
        <taxon>Fungi</taxon>
        <taxon>Dikarya</taxon>
        <taxon>Ascomycota</taxon>
        <taxon>Saccharomycotina</taxon>
        <taxon>Pichiomycetes</taxon>
        <taxon>Debaryomycetaceae</taxon>
        <taxon>Candida/Lodderomyces clade</taxon>
        <taxon>Lodderomyces</taxon>
    </lineage>
</organism>
<dbReference type="GO" id="GO:0015031">
    <property type="term" value="P:protein transport"/>
    <property type="evidence" value="ECO:0007669"/>
    <property type="project" value="UniProtKB-KW"/>
</dbReference>
<dbReference type="FunCoup" id="A5DYV1">
    <property type="interactions" value="25"/>
</dbReference>
<dbReference type="VEuPathDB" id="FungiDB:LELG_02538"/>
<dbReference type="PANTHER" id="PTHR11200:SF269">
    <property type="entry name" value="PHOSPHATIDYLINOSITOL 4,5-BISPHOSPHATE 5-PHOSPHATASE INP51"/>
    <property type="match status" value="1"/>
</dbReference>
<dbReference type="Pfam" id="PF02383">
    <property type="entry name" value="Syja_N"/>
    <property type="match status" value="1"/>
</dbReference>
<evidence type="ECO:0000256" key="8">
    <source>
        <dbReference type="ARBA" id="ARBA00022927"/>
    </source>
</evidence>
<accession>A5DYV1</accession>
<dbReference type="OMA" id="KWWIGNG"/>
<dbReference type="InterPro" id="IPR036691">
    <property type="entry name" value="Endo/exonu/phosph_ase_sf"/>
</dbReference>
<dbReference type="EMBL" id="CH981526">
    <property type="protein sequence ID" value="EDK44359.1"/>
    <property type="molecule type" value="Genomic_DNA"/>
</dbReference>
<dbReference type="FunFam" id="3.60.10.10:FF:000029">
    <property type="entry name" value="Inositol polyphosphate 5-phosphatase"/>
    <property type="match status" value="1"/>
</dbReference>
<evidence type="ECO:0000256" key="5">
    <source>
        <dbReference type="ARBA" id="ARBA00022448"/>
    </source>
</evidence>
<gene>
    <name evidence="10" type="ORF">LELG_02538</name>
</gene>
<comment type="similarity">
    <text evidence="3">In the central section; belongs to the inositol 1,4,5-trisphosphate 5-phosphatase family.</text>
</comment>
<dbReference type="eggNOG" id="KOG0566">
    <property type="taxonomic scope" value="Eukaryota"/>
</dbReference>
<dbReference type="PANTHER" id="PTHR11200">
    <property type="entry name" value="INOSITOL 5-PHOSPHATASE"/>
    <property type="match status" value="1"/>
</dbReference>
<dbReference type="SMART" id="SM00128">
    <property type="entry name" value="IPPc"/>
    <property type="match status" value="1"/>
</dbReference>
<dbReference type="EC" id="3.1.3.36" evidence="4"/>
<dbReference type="Proteomes" id="UP000001996">
    <property type="component" value="Unassembled WGS sequence"/>
</dbReference>
<feature type="domain" description="SAC" evidence="9">
    <location>
        <begin position="155"/>
        <end position="507"/>
    </location>
</feature>
<dbReference type="GO" id="GO:0005737">
    <property type="term" value="C:cytoplasm"/>
    <property type="evidence" value="ECO:0007669"/>
    <property type="project" value="UniProtKB-SubCell"/>
</dbReference>
<dbReference type="AlphaFoldDB" id="A5DYV1"/>
<evidence type="ECO:0000313" key="10">
    <source>
        <dbReference type="EMBL" id="EDK44359.1"/>
    </source>
</evidence>
<keyword evidence="11" id="KW-1185">Reference proteome</keyword>
<dbReference type="GO" id="GO:0016020">
    <property type="term" value="C:membrane"/>
    <property type="evidence" value="ECO:0007669"/>
    <property type="project" value="EnsemblFungi"/>
</dbReference>
<evidence type="ECO:0000259" key="9">
    <source>
        <dbReference type="PROSITE" id="PS50275"/>
    </source>
</evidence>
<protein>
    <recommendedName>
        <fullName evidence="4">phosphoinositide 5-phosphatase</fullName>
        <ecNumber evidence="4">3.1.3.36</ecNumber>
    </recommendedName>
</protein>
<evidence type="ECO:0000313" key="11">
    <source>
        <dbReference type="Proteomes" id="UP000001996"/>
    </source>
</evidence>
<dbReference type="Gene3D" id="3.60.10.10">
    <property type="entry name" value="Endonuclease/exonuclease/phosphatase"/>
    <property type="match status" value="1"/>
</dbReference>
<sequence>MRLYLNEKPRTFVITTSTHALVIRHPNPTYKHRSLRNFLHGHKHNKDNGKDSSKVLVEFVLKDFINLSAFRDVTPKNSKLIGFLGLLSLKNKIYLGFITNDDFVASPTADEKIYRILGTEFYCLNNDEYDYLLNRNYESLGHLESERVKYPASSVRKLLSSGAFYYSKQFDITSTIQERGFGRTDFRLIADSAYFEQFHWNKFMLGELLEFRNRLTASEQKQIDQSGFLTIIVRGYAKTVNTQIGGEEAMMTLISKQSCAKEGPLFGDWGCDGNGYVSNYLESEIVLYTDKFCLSYVLIRGNAPMYWELENSFTTKGLLAANGKKILFPRSFEASQEAFVRHIERIAIQFGDVHIFNELSNKSYKGVLNASLEEQIKYFVQHREQSALDFRLSYTHLPIPAARVRKLWYTAQNPYDIVATFANSAVNFGALFYENSSNTFIGKQLGVFRINSFDSLNKANFLSKVISQEVIKLAFQDIGIDLERELYTKHAKLWEENDRQITKMVMNYVSYSDKLKTSTQSHASSVKTHIKKNYLKGVVDTTKPNELALLKLLGRLQDQQAITLHNPLHDYVARELSSRQKEFTSQLQISVFASTFNVNGTVYEGDIDSWIYPTDVKHDLVFLGLQEIVELKPGQIVNTDLRNKTQWERKILGCLSKRDKYMTMWSGQLGGLVLLLFVKESQVKYVSNVEFTFKKTGLGGVAANKGGVAVSFKYSDTSMCFVSSHFAAGLSNDEERHHNYKTLVKGMKFTKNRRIPDHDVVLWVGDFNYRINLPNDQVKPLILQKKWGKLLEFDQLNQQMASGESFPFFAEQEILFPPTYKFDNGTKIYDTSEKQRVPAWTDRILYKSRQNAIKPNGYNCVQNIIFSDHRAVYAVFEVTVKIVNYAIKKSISNQLYESYKLKHGELQDIASLSFDVGKKIIDYDNDNLPPPSTDKEKWWLKDGKPAKVTISALNSERNDLVINPWHPINPFVRTNEPEFVPLKELQGMLT</sequence>
<dbReference type="PROSITE" id="PS50275">
    <property type="entry name" value="SAC"/>
    <property type="match status" value="1"/>
</dbReference>
<dbReference type="InParanoid" id="A5DYV1"/>
<evidence type="ECO:0000256" key="4">
    <source>
        <dbReference type="ARBA" id="ARBA00013044"/>
    </source>
</evidence>
<dbReference type="GO" id="GO:0004439">
    <property type="term" value="F:phosphatidylinositol-4,5-bisphosphate 5-phosphatase activity"/>
    <property type="evidence" value="ECO:0007669"/>
    <property type="project" value="UniProtKB-EC"/>
</dbReference>
<dbReference type="Pfam" id="PF22669">
    <property type="entry name" value="Exo_endo_phos2"/>
    <property type="match status" value="1"/>
</dbReference>
<dbReference type="InterPro" id="IPR002013">
    <property type="entry name" value="SAC_dom"/>
</dbReference>
<evidence type="ECO:0000256" key="2">
    <source>
        <dbReference type="ARBA" id="ARBA00008943"/>
    </source>
</evidence>
<dbReference type="STRING" id="379508.A5DYV1"/>
<dbReference type="InterPro" id="IPR046985">
    <property type="entry name" value="IP5"/>
</dbReference>
<dbReference type="OrthoDB" id="405996at2759"/>
<keyword evidence="5" id="KW-0813">Transport</keyword>
<evidence type="ECO:0000256" key="1">
    <source>
        <dbReference type="ARBA" id="ARBA00004496"/>
    </source>
</evidence>
<dbReference type="HOGENOM" id="CLU_003016_2_1_1"/>
<comment type="subcellular location">
    <subcellularLocation>
        <location evidence="1">Cytoplasm</location>
    </subcellularLocation>
</comment>
<dbReference type="SUPFAM" id="SSF56219">
    <property type="entry name" value="DNase I-like"/>
    <property type="match status" value="1"/>
</dbReference>
<keyword evidence="6" id="KW-0963">Cytoplasm</keyword>